<dbReference type="Proteomes" id="UP001281147">
    <property type="component" value="Unassembled WGS sequence"/>
</dbReference>
<organism evidence="1 2">
    <name type="scientific">Vermiconidia calcicola</name>
    <dbReference type="NCBI Taxonomy" id="1690605"/>
    <lineage>
        <taxon>Eukaryota</taxon>
        <taxon>Fungi</taxon>
        <taxon>Dikarya</taxon>
        <taxon>Ascomycota</taxon>
        <taxon>Pezizomycotina</taxon>
        <taxon>Dothideomycetes</taxon>
        <taxon>Dothideomycetidae</taxon>
        <taxon>Mycosphaerellales</taxon>
        <taxon>Extremaceae</taxon>
        <taxon>Vermiconidia</taxon>
    </lineage>
</organism>
<gene>
    <name evidence="1" type="ORF">LTR37_010955</name>
</gene>
<keyword evidence="2" id="KW-1185">Reference proteome</keyword>
<evidence type="ECO:0000313" key="2">
    <source>
        <dbReference type="Proteomes" id="UP001281147"/>
    </source>
</evidence>
<name>A0ACC3N4T7_9PEZI</name>
<proteinExistence type="predicted"/>
<protein>
    <submittedName>
        <fullName evidence="1">Uncharacterized protein</fullName>
    </submittedName>
</protein>
<sequence>MDTKSQSRLLQLPDELILMILEFAIVEDEPLLLNCGCDSSYDSEEDWEEDETLWQDGEKHPPNQPAISRTCAVLRSVALRMFYRENAFRAHYCYAVDVGMAISWLRCIGPENRSLLRDICFWDKNSQYDAQSPRELVQLKRSEVPRDMGGRFENGRSQLQTLILVTMTHNVALSPFDQTIPRLYVHKLFCFPFPNPDQQAEAVENLEQALSATISRWPFITGSVSPTETAAQYNAVQLRYNTPTPGVIGKDLLTIKTLATSEFPWTYEQLCGAGVPPSAFDKGVLSIVPEWPKPDQTYPALAIQANFIEGGLILCFGFHHAVADGSSFCTFLKAFAAATKNPQVSDAGTVMPVDKRLSYALNAECDVPALNSFAEYNSTNAPVRPKASEEVTTRIFTFSATTVQKLEETIKEHLKKNPTGATFVSNIACLSSLIWVAVVRARRSRLSLAETTKIGIAVNARSFMEPWLPEEYFGNVVVHTNATAKVHELLHDRDSPLDDEATDSSISTATLALAASRMRQATQNVDSKYVSERLKTFSALADPTETSRAYTRAMDTSNTGLDFSSWRDQGADVEFAIPGTGTLAVHYWRKAWSPNEGAYNILPRKGGSKGTADWEVSLGLSVEDMERVCLGGELGAWAKTIVE</sequence>
<evidence type="ECO:0000313" key="1">
    <source>
        <dbReference type="EMBL" id="KAK3709394.1"/>
    </source>
</evidence>
<dbReference type="EMBL" id="JAUTXU010000093">
    <property type="protein sequence ID" value="KAK3709394.1"/>
    <property type="molecule type" value="Genomic_DNA"/>
</dbReference>
<accession>A0ACC3N4T7</accession>
<comment type="caution">
    <text evidence="1">The sequence shown here is derived from an EMBL/GenBank/DDBJ whole genome shotgun (WGS) entry which is preliminary data.</text>
</comment>
<reference evidence="1" key="1">
    <citation type="submission" date="2023-07" db="EMBL/GenBank/DDBJ databases">
        <title>Black Yeasts Isolated from many extreme environments.</title>
        <authorList>
            <person name="Coleine C."/>
            <person name="Stajich J.E."/>
            <person name="Selbmann L."/>
        </authorList>
    </citation>
    <scope>NUCLEOTIDE SEQUENCE</scope>
    <source>
        <strain evidence="1">CCFEE 5714</strain>
    </source>
</reference>